<gene>
    <name evidence="7" type="ORF">C491_16687</name>
</gene>
<protein>
    <recommendedName>
        <fullName evidence="6">EamA domain-containing protein</fullName>
    </recommendedName>
</protein>
<sequence>MGTVYEWPTPTRDRLGILLVVVSAVGFGTLGIFGLYAQEASLSIPTVLTFRFLLAAALVWVLLAVQGRLTVLRGRTLAIALGLGAFGYATQSGLYFLGLEYMTAGLVAIVLYTYPAFVVVLAIAAIGERATPVMLVALCLALGGVVLVTGADPDGASLIGVAIVLGAAMAYAVYITVSRALLDRVDPLVLTAYVLPAAGGTFLAIGTATGEFAVPTAPSAWLILLCIAVVATALPVVTFFAGIKYVGASRAGIISTVEPPVTVALGAALFAEPVTAATLAGGALILIGVILLERE</sequence>
<dbReference type="Proteomes" id="UP000011688">
    <property type="component" value="Unassembled WGS sequence"/>
</dbReference>
<name>L9X1M4_9EURY</name>
<keyword evidence="3 5" id="KW-1133">Transmembrane helix</keyword>
<feature type="transmembrane region" description="Helical" evidence="5">
    <location>
        <begin position="104"/>
        <end position="126"/>
    </location>
</feature>
<feature type="transmembrane region" description="Helical" evidence="5">
    <location>
        <begin position="188"/>
        <end position="208"/>
    </location>
</feature>
<evidence type="ECO:0000256" key="5">
    <source>
        <dbReference type="SAM" id="Phobius"/>
    </source>
</evidence>
<feature type="domain" description="EamA" evidence="6">
    <location>
        <begin position="15"/>
        <end position="149"/>
    </location>
</feature>
<dbReference type="GO" id="GO:0016020">
    <property type="term" value="C:membrane"/>
    <property type="evidence" value="ECO:0007669"/>
    <property type="project" value="UniProtKB-SubCell"/>
</dbReference>
<dbReference type="Pfam" id="PF00892">
    <property type="entry name" value="EamA"/>
    <property type="match status" value="2"/>
</dbReference>
<dbReference type="InterPro" id="IPR000620">
    <property type="entry name" value="EamA_dom"/>
</dbReference>
<feature type="transmembrane region" description="Helical" evidence="5">
    <location>
        <begin position="77"/>
        <end position="98"/>
    </location>
</feature>
<feature type="transmembrane region" description="Helical" evidence="5">
    <location>
        <begin position="263"/>
        <end position="292"/>
    </location>
</feature>
<dbReference type="InterPro" id="IPR050638">
    <property type="entry name" value="AA-Vitamin_Transporters"/>
</dbReference>
<accession>L9X1M4</accession>
<feature type="domain" description="EamA" evidence="6">
    <location>
        <begin position="159"/>
        <end position="292"/>
    </location>
</feature>
<dbReference type="PATRIC" id="fig|1227497.3.peg.3382"/>
<feature type="transmembrane region" description="Helical" evidence="5">
    <location>
        <begin position="15"/>
        <end position="36"/>
    </location>
</feature>
<dbReference type="eggNOG" id="arCOG00271">
    <property type="taxonomic scope" value="Archaea"/>
</dbReference>
<dbReference type="OrthoDB" id="267946at2157"/>
<keyword evidence="2 5" id="KW-0812">Transmembrane</keyword>
<keyword evidence="4 5" id="KW-0472">Membrane</keyword>
<evidence type="ECO:0000256" key="2">
    <source>
        <dbReference type="ARBA" id="ARBA00022692"/>
    </source>
</evidence>
<feature type="transmembrane region" description="Helical" evidence="5">
    <location>
        <begin position="220"/>
        <end position="243"/>
    </location>
</feature>
<evidence type="ECO:0000256" key="1">
    <source>
        <dbReference type="ARBA" id="ARBA00004141"/>
    </source>
</evidence>
<feature type="transmembrane region" description="Helical" evidence="5">
    <location>
        <begin position="42"/>
        <end position="65"/>
    </location>
</feature>
<evidence type="ECO:0000256" key="3">
    <source>
        <dbReference type="ARBA" id="ARBA00022989"/>
    </source>
</evidence>
<keyword evidence="8" id="KW-1185">Reference proteome</keyword>
<dbReference type="AlphaFoldDB" id="L9X1M4"/>
<dbReference type="STRING" id="1227497.C491_16687"/>
<dbReference type="EMBL" id="AOIB01000031">
    <property type="protein sequence ID" value="ELY55371.1"/>
    <property type="molecule type" value="Genomic_DNA"/>
</dbReference>
<dbReference type="SUPFAM" id="SSF103481">
    <property type="entry name" value="Multidrug resistance efflux transporter EmrE"/>
    <property type="match status" value="2"/>
</dbReference>
<evidence type="ECO:0000313" key="8">
    <source>
        <dbReference type="Proteomes" id="UP000011688"/>
    </source>
</evidence>
<organism evidence="7 8">
    <name type="scientific">Natronococcus amylolyticus DSM 10524</name>
    <dbReference type="NCBI Taxonomy" id="1227497"/>
    <lineage>
        <taxon>Archaea</taxon>
        <taxon>Methanobacteriati</taxon>
        <taxon>Methanobacteriota</taxon>
        <taxon>Stenosarchaea group</taxon>
        <taxon>Halobacteria</taxon>
        <taxon>Halobacteriales</taxon>
        <taxon>Natrialbaceae</taxon>
        <taxon>Natronococcus</taxon>
    </lineage>
</organism>
<evidence type="ECO:0000259" key="6">
    <source>
        <dbReference type="Pfam" id="PF00892"/>
    </source>
</evidence>
<dbReference type="RefSeq" id="WP_005558236.1">
    <property type="nucleotide sequence ID" value="NZ_AOIB01000031.1"/>
</dbReference>
<evidence type="ECO:0000256" key="4">
    <source>
        <dbReference type="ARBA" id="ARBA00023136"/>
    </source>
</evidence>
<feature type="transmembrane region" description="Helical" evidence="5">
    <location>
        <begin position="157"/>
        <end position="176"/>
    </location>
</feature>
<reference evidence="7 8" key="1">
    <citation type="journal article" date="2014" name="PLoS Genet.">
        <title>Phylogenetically driven sequencing of extremely halophilic archaea reveals strategies for static and dynamic osmo-response.</title>
        <authorList>
            <person name="Becker E.A."/>
            <person name="Seitzer P.M."/>
            <person name="Tritt A."/>
            <person name="Larsen D."/>
            <person name="Krusor M."/>
            <person name="Yao A.I."/>
            <person name="Wu D."/>
            <person name="Madern D."/>
            <person name="Eisen J.A."/>
            <person name="Darling A.E."/>
            <person name="Facciotti M.T."/>
        </authorList>
    </citation>
    <scope>NUCLEOTIDE SEQUENCE [LARGE SCALE GENOMIC DNA]</scope>
    <source>
        <strain evidence="7 8">DSM 10524</strain>
    </source>
</reference>
<comment type="subcellular location">
    <subcellularLocation>
        <location evidence="1">Membrane</location>
        <topology evidence="1">Multi-pass membrane protein</topology>
    </subcellularLocation>
</comment>
<evidence type="ECO:0000313" key="7">
    <source>
        <dbReference type="EMBL" id="ELY55371.1"/>
    </source>
</evidence>
<dbReference type="PANTHER" id="PTHR32322:SF2">
    <property type="entry name" value="EAMA DOMAIN-CONTAINING PROTEIN"/>
    <property type="match status" value="1"/>
</dbReference>
<proteinExistence type="predicted"/>
<dbReference type="InterPro" id="IPR037185">
    <property type="entry name" value="EmrE-like"/>
</dbReference>
<feature type="transmembrane region" description="Helical" evidence="5">
    <location>
        <begin position="133"/>
        <end position="151"/>
    </location>
</feature>
<comment type="caution">
    <text evidence="7">The sequence shown here is derived from an EMBL/GenBank/DDBJ whole genome shotgun (WGS) entry which is preliminary data.</text>
</comment>
<dbReference type="PANTHER" id="PTHR32322">
    <property type="entry name" value="INNER MEMBRANE TRANSPORTER"/>
    <property type="match status" value="1"/>
</dbReference>